<proteinExistence type="predicted"/>
<dbReference type="Proteomes" id="UP000314294">
    <property type="component" value="Unassembled WGS sequence"/>
</dbReference>
<sequence>MVRTPSAERISGLREALPVFTSSPSLSLVVTVTVVCWPTSACRRPSPVATLVWPTVPVVMRTPRFWMERRSPSVSTWHSRCPFSCGCSGKVCRARALTRSPICFWTNRTSVALPWLRACSVKLQLLWMFSLPCSKEASGRLHSGSRCNTSIRFVMKKLFCRAATPFSGKIEVCLHTGQDSVKDWGGM</sequence>
<accession>A0A4Z2ICI8</accession>
<keyword evidence="2" id="KW-1185">Reference proteome</keyword>
<reference evidence="1 2" key="1">
    <citation type="submission" date="2019-03" db="EMBL/GenBank/DDBJ databases">
        <title>First draft genome of Liparis tanakae, snailfish: a comprehensive survey of snailfish specific genes.</title>
        <authorList>
            <person name="Kim W."/>
            <person name="Song I."/>
            <person name="Jeong J.-H."/>
            <person name="Kim D."/>
            <person name="Kim S."/>
            <person name="Ryu S."/>
            <person name="Song J.Y."/>
            <person name="Lee S.K."/>
        </authorList>
    </citation>
    <scope>NUCLEOTIDE SEQUENCE [LARGE SCALE GENOMIC DNA]</scope>
    <source>
        <tissue evidence="1">Muscle</tissue>
    </source>
</reference>
<dbReference type="AlphaFoldDB" id="A0A4Z2ICI8"/>
<name>A0A4Z2ICI8_9TELE</name>
<comment type="caution">
    <text evidence="1">The sequence shown here is derived from an EMBL/GenBank/DDBJ whole genome shotgun (WGS) entry which is preliminary data.</text>
</comment>
<evidence type="ECO:0000313" key="1">
    <source>
        <dbReference type="EMBL" id="TNN75074.1"/>
    </source>
</evidence>
<organism evidence="1 2">
    <name type="scientific">Liparis tanakae</name>
    <name type="common">Tanaka's snailfish</name>
    <dbReference type="NCBI Taxonomy" id="230148"/>
    <lineage>
        <taxon>Eukaryota</taxon>
        <taxon>Metazoa</taxon>
        <taxon>Chordata</taxon>
        <taxon>Craniata</taxon>
        <taxon>Vertebrata</taxon>
        <taxon>Euteleostomi</taxon>
        <taxon>Actinopterygii</taxon>
        <taxon>Neopterygii</taxon>
        <taxon>Teleostei</taxon>
        <taxon>Neoteleostei</taxon>
        <taxon>Acanthomorphata</taxon>
        <taxon>Eupercaria</taxon>
        <taxon>Perciformes</taxon>
        <taxon>Cottioidei</taxon>
        <taxon>Cottales</taxon>
        <taxon>Liparidae</taxon>
        <taxon>Liparis</taxon>
    </lineage>
</organism>
<evidence type="ECO:0000313" key="2">
    <source>
        <dbReference type="Proteomes" id="UP000314294"/>
    </source>
</evidence>
<gene>
    <name evidence="1" type="ORF">EYF80_014647</name>
</gene>
<protein>
    <submittedName>
        <fullName evidence="1">Uncharacterized protein</fullName>
    </submittedName>
</protein>
<dbReference type="EMBL" id="SRLO01000107">
    <property type="protein sequence ID" value="TNN75074.1"/>
    <property type="molecule type" value="Genomic_DNA"/>
</dbReference>